<keyword evidence="3" id="KW-0249">Electron transport</keyword>
<keyword evidence="1" id="KW-0285">Flavoprotein</keyword>
<dbReference type="SUPFAM" id="SSF52218">
    <property type="entry name" value="Flavoproteins"/>
    <property type="match status" value="1"/>
</dbReference>
<organism evidence="8 9">
    <name type="scientific">Acinetobacter terrae</name>
    <dbReference type="NCBI Taxonomy" id="2731247"/>
    <lineage>
        <taxon>Bacteria</taxon>
        <taxon>Pseudomonadati</taxon>
        <taxon>Pseudomonadota</taxon>
        <taxon>Gammaproteobacteria</taxon>
        <taxon>Moraxellales</taxon>
        <taxon>Moraxellaceae</taxon>
        <taxon>Acinetobacter</taxon>
        <taxon>Acinetobacter Taxon 24</taxon>
    </lineage>
</organism>
<feature type="transmembrane region" description="Helical" evidence="5">
    <location>
        <begin position="181"/>
        <end position="207"/>
    </location>
</feature>
<dbReference type="PROSITE" id="PS51384">
    <property type="entry name" value="FAD_FR"/>
    <property type="match status" value="1"/>
</dbReference>
<dbReference type="SUPFAM" id="SSF52343">
    <property type="entry name" value="Ferredoxin reductase-like, C-terminal NADP-linked domain"/>
    <property type="match status" value="1"/>
</dbReference>
<dbReference type="SUPFAM" id="SSF63380">
    <property type="entry name" value="Riboflavin synthase domain-like"/>
    <property type="match status" value="1"/>
</dbReference>
<dbReference type="Gene3D" id="3.40.50.80">
    <property type="entry name" value="Nucleotide-binding domain of ferredoxin-NADP reductase (FNR) module"/>
    <property type="match status" value="1"/>
</dbReference>
<dbReference type="InterPro" id="IPR001709">
    <property type="entry name" value="Flavoprot_Pyr_Nucl_cyt_Rdtase"/>
</dbReference>
<dbReference type="InterPro" id="IPR039261">
    <property type="entry name" value="FNR_nucleotide-bd"/>
</dbReference>
<dbReference type="InterPro" id="IPR017927">
    <property type="entry name" value="FAD-bd_FR_type"/>
</dbReference>
<dbReference type="PRINTS" id="PR00369">
    <property type="entry name" value="FLAVODOXIN"/>
</dbReference>
<accession>A0A8E4FCU3</accession>
<dbReference type="EMBL" id="JABERH010000031">
    <property type="protein sequence ID" value="NNH39735.1"/>
    <property type="molecule type" value="Genomic_DNA"/>
</dbReference>
<dbReference type="CDD" id="cd06200">
    <property type="entry name" value="SiR_like1"/>
    <property type="match status" value="1"/>
</dbReference>
<dbReference type="PROSITE" id="PS50902">
    <property type="entry name" value="FLAVODOXIN_LIKE"/>
    <property type="match status" value="1"/>
</dbReference>
<dbReference type="Proteomes" id="UP000532147">
    <property type="component" value="Unassembled WGS sequence"/>
</dbReference>
<dbReference type="GO" id="GO:0010181">
    <property type="term" value="F:FMN binding"/>
    <property type="evidence" value="ECO:0007669"/>
    <property type="project" value="InterPro"/>
</dbReference>
<name>A0A8E4FCU3_9GAMM</name>
<evidence type="ECO:0000256" key="4">
    <source>
        <dbReference type="SAM" id="MobiDB-lite"/>
    </source>
</evidence>
<dbReference type="GO" id="GO:0016491">
    <property type="term" value="F:oxidoreductase activity"/>
    <property type="evidence" value="ECO:0007669"/>
    <property type="project" value="InterPro"/>
</dbReference>
<evidence type="ECO:0000313" key="8">
    <source>
        <dbReference type="EMBL" id="NNH39735.1"/>
    </source>
</evidence>
<keyword evidence="3" id="KW-0813">Transport</keyword>
<proteinExistence type="predicted"/>
<dbReference type="Gene3D" id="3.40.50.360">
    <property type="match status" value="1"/>
</dbReference>
<dbReference type="InterPro" id="IPR005625">
    <property type="entry name" value="PepSY-ass_TM"/>
</dbReference>
<feature type="region of interest" description="Disordered" evidence="4">
    <location>
        <begin position="228"/>
        <end position="286"/>
    </location>
</feature>
<keyword evidence="5" id="KW-1133">Transmembrane helix</keyword>
<dbReference type="InterPro" id="IPR008254">
    <property type="entry name" value="Flavodoxin/NO_synth"/>
</dbReference>
<feature type="domain" description="Flavodoxin-like" evidence="6">
    <location>
        <begin position="434"/>
        <end position="572"/>
    </location>
</feature>
<dbReference type="PRINTS" id="PR00371">
    <property type="entry name" value="FPNCR"/>
</dbReference>
<dbReference type="AlphaFoldDB" id="A0A8E4FCU3"/>
<evidence type="ECO:0000313" key="9">
    <source>
        <dbReference type="Proteomes" id="UP000532147"/>
    </source>
</evidence>
<keyword evidence="5" id="KW-0472">Membrane</keyword>
<reference evidence="8 9" key="1">
    <citation type="submission" date="2020-04" db="EMBL/GenBank/DDBJ databases">
        <title>Acinetobacter Taxon 24.</title>
        <authorList>
            <person name="Nemec A."/>
            <person name="Radolfova-Krizova L."/>
            <person name="Higgins P.G."/>
            <person name="Spanelova P."/>
        </authorList>
    </citation>
    <scope>NUCLEOTIDE SEQUENCE [LARGE SCALE GENOMIC DNA]</scope>
    <source>
        <strain evidence="8 9">ANC 4280</strain>
    </source>
</reference>
<evidence type="ECO:0000256" key="5">
    <source>
        <dbReference type="SAM" id="Phobius"/>
    </source>
</evidence>
<dbReference type="InterPro" id="IPR001094">
    <property type="entry name" value="Flavdoxin-like"/>
</dbReference>
<dbReference type="InterPro" id="IPR029039">
    <property type="entry name" value="Flavoprotein-like_sf"/>
</dbReference>
<sequence>MLKKIFFQIHWFLGISAGLILSIMGVTGAIYSYEQPIQKWLNPDSYSVQAEIRDKLTPAELYQHFNKAAPEMKINSITVAKDPTASSSLNIVKEGARKGYNMMINPYTAEVLPEIKGREFFQFIQQLHRNLTIGPVGKQITGACTLMLLFFVLSGLYLRWPKKHSFKQWFMIKPQLKGRNFLWDLHAVVGTWVVIFFLIIACTGLTWSYGWWRSGLYTVMGVEQQKESKGEAPQRGAGESRGQRGENAPNGEGRGAAEQAQSSNKDREGSKQGSRTEGGDKPGLSPEQINLALTQTWTGFNAQVGRDYSSLTVNLPKKANGEVELSFVDAVPQHERARNKATFDYKTSSIKDMEIYADKKLNEKIMSSMLPVHRGSFFGPVYQFLAMLAALSMPLFFVTGWMLYLKRRKQKKLTQAARSNSLTAVSIDPNTKPWLIAYATQTGTSEQLAWRTATSLQEAHQPVTVKSVQHLSLDDFKNTDQILFVASTYGTGEAPDLASSFAKKILSSKVDLSHLHYAVLALGSSEYSDTFCSFGHEIDAWLKQNGAQQLFATIKVDNANNQQIQAWNSALAKVTKLELQTMNIEKTFDTWTLTKRDVLNPDSLGAPAFNIELKPTHEVIWQAVDIAEIQPGNSAERIAAFMQKHQIPAHTQVDSLQISIEQALWDKDLTTEVEPFANMEHLLEQLNTLPSREYSIASIPSQQVLRLVVRQQSDAQGHLGLGSGWLTQHAALNGQIALRIRTNDSFHLINDNRPIICIGNGTGLAGLMSLLHARTRQNYTQNWLIFGERQREHDFFYQSTIEAWQTTGMLQRLDLAFSRDQEEKVYVHHKLREQALELKAWVDNGAVIYVCGSINGMASDVDQALIDILGEATVDRLRHQGRYRRDVY</sequence>
<gene>
    <name evidence="8" type="ORF">HLH11_14035</name>
</gene>
<evidence type="ECO:0000259" key="6">
    <source>
        <dbReference type="PROSITE" id="PS50902"/>
    </source>
</evidence>
<dbReference type="PANTHER" id="PTHR34219">
    <property type="entry name" value="IRON-REGULATED INNER MEMBRANE PROTEIN-RELATED"/>
    <property type="match status" value="1"/>
</dbReference>
<protein>
    <submittedName>
        <fullName evidence="8">Uncharacterized protein</fullName>
    </submittedName>
</protein>
<dbReference type="PANTHER" id="PTHR34219:SF3">
    <property type="entry name" value="BLL7967 PROTEIN"/>
    <property type="match status" value="1"/>
</dbReference>
<evidence type="ECO:0000256" key="1">
    <source>
        <dbReference type="ARBA" id="ARBA00022630"/>
    </source>
</evidence>
<dbReference type="InterPro" id="IPR017938">
    <property type="entry name" value="Riboflavin_synthase-like_b-brl"/>
</dbReference>
<dbReference type="Pfam" id="PF00175">
    <property type="entry name" value="NAD_binding_1"/>
    <property type="match status" value="1"/>
</dbReference>
<feature type="transmembrane region" description="Helical" evidence="5">
    <location>
        <begin position="381"/>
        <end position="405"/>
    </location>
</feature>
<feature type="transmembrane region" description="Helical" evidence="5">
    <location>
        <begin position="12"/>
        <end position="33"/>
    </location>
</feature>
<dbReference type="RefSeq" id="WP_171535181.1">
    <property type="nucleotide sequence ID" value="NZ_JABERH010000031.1"/>
</dbReference>
<evidence type="ECO:0000256" key="3">
    <source>
        <dbReference type="ARBA" id="ARBA00022982"/>
    </source>
</evidence>
<evidence type="ECO:0000256" key="2">
    <source>
        <dbReference type="ARBA" id="ARBA00022643"/>
    </source>
</evidence>
<dbReference type="InterPro" id="IPR001433">
    <property type="entry name" value="OxRdtase_FAD/NAD-bd"/>
</dbReference>
<comment type="caution">
    <text evidence="8">The sequence shown here is derived from an EMBL/GenBank/DDBJ whole genome shotgun (WGS) entry which is preliminary data.</text>
</comment>
<dbReference type="Pfam" id="PF00258">
    <property type="entry name" value="Flavodoxin_1"/>
    <property type="match status" value="1"/>
</dbReference>
<keyword evidence="5" id="KW-0812">Transmembrane</keyword>
<feature type="domain" description="FAD-binding FR-type" evidence="7">
    <location>
        <begin position="586"/>
        <end position="749"/>
    </location>
</feature>
<feature type="transmembrane region" description="Helical" evidence="5">
    <location>
        <begin position="140"/>
        <end position="160"/>
    </location>
</feature>
<keyword evidence="2" id="KW-0288">FMN</keyword>
<evidence type="ECO:0000259" key="7">
    <source>
        <dbReference type="PROSITE" id="PS51384"/>
    </source>
</evidence>
<dbReference type="Pfam" id="PF03929">
    <property type="entry name" value="PepSY_TM"/>
    <property type="match status" value="1"/>
</dbReference>